<dbReference type="EC" id="2.7.11.1" evidence="1"/>
<keyword evidence="4 8" id="KW-0418">Kinase</keyword>
<evidence type="ECO:0000256" key="1">
    <source>
        <dbReference type="ARBA" id="ARBA00012513"/>
    </source>
</evidence>
<sequence length="399" mass="47035">MEDLLKEYVEYKLSNYKVLTKLSENKKSKIFLVQHVETNVIYVKKILINYDIEVYKEIQNIRSIYTPYIYEVLEYSGKLILIEEFINGSTLEKTLENISEPLSEIKTIEYIICLCNILEKLHSLKKPIIHRDIKPSNIIISNDDVLKLIDYDVARTYKIEENHDTVIMGTHEYAPPEQFGFSQTDCRSDIYSIGILMNFMTTKDYLKNKKNDGILKEVIEKCTKFLPNDRYQSVRELKEELKLKLNAYKEDSICRVNLSNMGLSEIEPLDLKEKIDVFGNIFDKEIENYKYKPDNMTLKNFYKAIPGFRSGQTWKSIIACIWYIFLMLIVVIIFPTSKNIYEDAMMFFMFIVLTILYTNFLNIRKHIPIINNLKIYIRILGYVLYTFIIIMITGALLNI</sequence>
<dbReference type="Gene3D" id="1.10.510.10">
    <property type="entry name" value="Transferase(Phosphotransferase) domain 1"/>
    <property type="match status" value="1"/>
</dbReference>
<evidence type="ECO:0000313" key="8">
    <source>
        <dbReference type="EMBL" id="NEU05331.1"/>
    </source>
</evidence>
<dbReference type="Proteomes" id="UP000481872">
    <property type="component" value="Unassembled WGS sequence"/>
</dbReference>
<dbReference type="RefSeq" id="WP_199870180.1">
    <property type="nucleotide sequence ID" value="NZ_JAAGPU010000019.1"/>
</dbReference>
<name>A0A6M0H644_9CLOT</name>
<proteinExistence type="predicted"/>
<dbReference type="GO" id="GO:0004674">
    <property type="term" value="F:protein serine/threonine kinase activity"/>
    <property type="evidence" value="ECO:0007669"/>
    <property type="project" value="UniProtKB-EC"/>
</dbReference>
<evidence type="ECO:0000259" key="7">
    <source>
        <dbReference type="PROSITE" id="PS50011"/>
    </source>
</evidence>
<keyword evidence="6" id="KW-1133">Transmembrane helix</keyword>
<dbReference type="SMART" id="SM00220">
    <property type="entry name" value="S_TKc"/>
    <property type="match status" value="1"/>
</dbReference>
<evidence type="ECO:0000256" key="6">
    <source>
        <dbReference type="SAM" id="Phobius"/>
    </source>
</evidence>
<organism evidence="8 9">
    <name type="scientific">Clostridium senegalense</name>
    <dbReference type="NCBI Taxonomy" id="1465809"/>
    <lineage>
        <taxon>Bacteria</taxon>
        <taxon>Bacillati</taxon>
        <taxon>Bacillota</taxon>
        <taxon>Clostridia</taxon>
        <taxon>Eubacteriales</taxon>
        <taxon>Clostridiaceae</taxon>
        <taxon>Clostridium</taxon>
    </lineage>
</organism>
<protein>
    <recommendedName>
        <fullName evidence="1">non-specific serine/threonine protein kinase</fullName>
        <ecNumber evidence="1">2.7.11.1</ecNumber>
    </recommendedName>
</protein>
<evidence type="ECO:0000256" key="3">
    <source>
        <dbReference type="ARBA" id="ARBA00022741"/>
    </source>
</evidence>
<feature type="transmembrane region" description="Helical" evidence="6">
    <location>
        <begin position="316"/>
        <end position="334"/>
    </location>
</feature>
<evidence type="ECO:0000256" key="4">
    <source>
        <dbReference type="ARBA" id="ARBA00022777"/>
    </source>
</evidence>
<dbReference type="PANTHER" id="PTHR43289">
    <property type="entry name" value="MITOGEN-ACTIVATED PROTEIN KINASE KINASE KINASE 20-RELATED"/>
    <property type="match status" value="1"/>
</dbReference>
<dbReference type="PROSITE" id="PS00108">
    <property type="entry name" value="PROTEIN_KINASE_ST"/>
    <property type="match status" value="1"/>
</dbReference>
<evidence type="ECO:0000313" key="9">
    <source>
        <dbReference type="Proteomes" id="UP000481872"/>
    </source>
</evidence>
<comment type="caution">
    <text evidence="8">The sequence shown here is derived from an EMBL/GenBank/DDBJ whole genome shotgun (WGS) entry which is preliminary data.</text>
</comment>
<accession>A0A6M0H644</accession>
<dbReference type="InterPro" id="IPR011009">
    <property type="entry name" value="Kinase-like_dom_sf"/>
</dbReference>
<dbReference type="EMBL" id="JAAGPU010000019">
    <property type="protein sequence ID" value="NEU05331.1"/>
    <property type="molecule type" value="Genomic_DNA"/>
</dbReference>
<dbReference type="AlphaFoldDB" id="A0A6M0H644"/>
<dbReference type="SUPFAM" id="SSF56112">
    <property type="entry name" value="Protein kinase-like (PK-like)"/>
    <property type="match status" value="1"/>
</dbReference>
<dbReference type="InterPro" id="IPR000719">
    <property type="entry name" value="Prot_kinase_dom"/>
</dbReference>
<keyword evidence="5" id="KW-0067">ATP-binding</keyword>
<reference evidence="8 9" key="1">
    <citation type="submission" date="2020-02" db="EMBL/GenBank/DDBJ databases">
        <title>Genome assembly of a novel Clostridium senegalense strain.</title>
        <authorList>
            <person name="Gupta T.B."/>
            <person name="Jauregui R."/>
            <person name="Maclean P."/>
            <person name="Nawarathana A."/>
            <person name="Brightwell G."/>
        </authorList>
    </citation>
    <scope>NUCLEOTIDE SEQUENCE [LARGE SCALE GENOMIC DNA]</scope>
    <source>
        <strain evidence="8 9">AGRFS4</strain>
    </source>
</reference>
<feature type="domain" description="Protein kinase" evidence="7">
    <location>
        <begin position="16"/>
        <end position="270"/>
    </location>
</feature>
<dbReference type="GO" id="GO:0005524">
    <property type="term" value="F:ATP binding"/>
    <property type="evidence" value="ECO:0007669"/>
    <property type="project" value="UniProtKB-KW"/>
</dbReference>
<evidence type="ECO:0000256" key="2">
    <source>
        <dbReference type="ARBA" id="ARBA00022679"/>
    </source>
</evidence>
<dbReference type="Pfam" id="PF00069">
    <property type="entry name" value="Pkinase"/>
    <property type="match status" value="1"/>
</dbReference>
<gene>
    <name evidence="8" type="ORF">G3M99_10795</name>
</gene>
<keyword evidence="6" id="KW-0472">Membrane</keyword>
<dbReference type="PROSITE" id="PS50011">
    <property type="entry name" value="PROTEIN_KINASE_DOM"/>
    <property type="match status" value="1"/>
</dbReference>
<dbReference type="PANTHER" id="PTHR43289:SF6">
    <property type="entry name" value="SERINE_THREONINE-PROTEIN KINASE NEKL-3"/>
    <property type="match status" value="1"/>
</dbReference>
<keyword evidence="2" id="KW-0808">Transferase</keyword>
<feature type="transmembrane region" description="Helical" evidence="6">
    <location>
        <begin position="375"/>
        <end position="397"/>
    </location>
</feature>
<keyword evidence="3" id="KW-0547">Nucleotide-binding</keyword>
<evidence type="ECO:0000256" key="5">
    <source>
        <dbReference type="ARBA" id="ARBA00022840"/>
    </source>
</evidence>
<keyword evidence="6" id="KW-0812">Transmembrane</keyword>
<keyword evidence="9" id="KW-1185">Reference proteome</keyword>
<dbReference type="InterPro" id="IPR008271">
    <property type="entry name" value="Ser/Thr_kinase_AS"/>
</dbReference>
<feature type="transmembrane region" description="Helical" evidence="6">
    <location>
        <begin position="346"/>
        <end position="363"/>
    </location>
</feature>